<dbReference type="AlphaFoldDB" id="A0A0A9B752"/>
<proteinExistence type="predicted"/>
<dbReference type="EMBL" id="GBRH01239912">
    <property type="protein sequence ID" value="JAD57983.1"/>
    <property type="molecule type" value="Transcribed_RNA"/>
</dbReference>
<accession>A0A0A9B752</accession>
<evidence type="ECO:0000313" key="1">
    <source>
        <dbReference type="EMBL" id="JAD57983.1"/>
    </source>
</evidence>
<sequence>MNLKLLRVFKPVQDGTSIGSRYYFLAITCLLHSRCCHIESCSQEHTEKQPKDTSFCTNIVGQMVAGSLKVPPFSKEQCENYVYG</sequence>
<reference evidence="1" key="1">
    <citation type="submission" date="2014-09" db="EMBL/GenBank/DDBJ databases">
        <authorList>
            <person name="Magalhaes I.L.F."/>
            <person name="Oliveira U."/>
            <person name="Santos F.R."/>
            <person name="Vidigal T.H.D.A."/>
            <person name="Brescovit A.D."/>
            <person name="Santos A.J."/>
        </authorList>
    </citation>
    <scope>NUCLEOTIDE SEQUENCE</scope>
    <source>
        <tissue evidence="1">Shoot tissue taken approximately 20 cm above the soil surface</tissue>
    </source>
</reference>
<organism evidence="1">
    <name type="scientific">Arundo donax</name>
    <name type="common">Giant reed</name>
    <name type="synonym">Donax arundinaceus</name>
    <dbReference type="NCBI Taxonomy" id="35708"/>
    <lineage>
        <taxon>Eukaryota</taxon>
        <taxon>Viridiplantae</taxon>
        <taxon>Streptophyta</taxon>
        <taxon>Embryophyta</taxon>
        <taxon>Tracheophyta</taxon>
        <taxon>Spermatophyta</taxon>
        <taxon>Magnoliopsida</taxon>
        <taxon>Liliopsida</taxon>
        <taxon>Poales</taxon>
        <taxon>Poaceae</taxon>
        <taxon>PACMAD clade</taxon>
        <taxon>Arundinoideae</taxon>
        <taxon>Arundineae</taxon>
        <taxon>Arundo</taxon>
    </lineage>
</organism>
<reference evidence="1" key="2">
    <citation type="journal article" date="2015" name="Data Brief">
        <title>Shoot transcriptome of the giant reed, Arundo donax.</title>
        <authorList>
            <person name="Barrero R.A."/>
            <person name="Guerrero F.D."/>
            <person name="Moolhuijzen P."/>
            <person name="Goolsby J.A."/>
            <person name="Tidwell J."/>
            <person name="Bellgard S.E."/>
            <person name="Bellgard M.I."/>
        </authorList>
    </citation>
    <scope>NUCLEOTIDE SEQUENCE</scope>
    <source>
        <tissue evidence="1">Shoot tissue taken approximately 20 cm above the soil surface</tissue>
    </source>
</reference>
<protein>
    <submittedName>
        <fullName evidence="1">Uncharacterized protein</fullName>
    </submittedName>
</protein>
<name>A0A0A9B752_ARUDO</name>